<protein>
    <submittedName>
        <fullName evidence="3">CYTH domain-containing protein</fullName>
    </submittedName>
</protein>
<dbReference type="InterPro" id="IPR033469">
    <property type="entry name" value="CYTH-like_dom_sf"/>
</dbReference>
<dbReference type="RefSeq" id="WP_200067505.1">
    <property type="nucleotide sequence ID" value="NZ_JAEHFW010000003.1"/>
</dbReference>
<comment type="caution">
    <text evidence="3">The sequence shown here is derived from an EMBL/GenBank/DDBJ whole genome shotgun (WGS) entry which is preliminary data.</text>
</comment>
<evidence type="ECO:0000313" key="3">
    <source>
        <dbReference type="EMBL" id="MBK0380976.1"/>
    </source>
</evidence>
<dbReference type="Pfam" id="PF01928">
    <property type="entry name" value="CYTH"/>
    <property type="match status" value="1"/>
</dbReference>
<dbReference type="InterPro" id="IPR012042">
    <property type="entry name" value="NeuTTM/CthTTM-like"/>
</dbReference>
<feature type="domain" description="CYTH" evidence="2">
    <location>
        <begin position="2"/>
        <end position="149"/>
    </location>
</feature>
<evidence type="ECO:0000313" key="4">
    <source>
        <dbReference type="Proteomes" id="UP000613193"/>
    </source>
</evidence>
<dbReference type="PROSITE" id="PS51707">
    <property type="entry name" value="CYTH"/>
    <property type="match status" value="1"/>
</dbReference>
<dbReference type="EMBL" id="JAEHFW010000003">
    <property type="protein sequence ID" value="MBK0380976.1"/>
    <property type="molecule type" value="Genomic_DNA"/>
</dbReference>
<dbReference type="PIRSF" id="PIRSF016487">
    <property type="entry name" value="CYTH_UCP016487"/>
    <property type="match status" value="1"/>
</dbReference>
<keyword evidence="4" id="KW-1185">Reference proteome</keyword>
<dbReference type="CDD" id="cd07891">
    <property type="entry name" value="CYTH-like_CthTTM-like_1"/>
    <property type="match status" value="1"/>
</dbReference>
<feature type="active site" description="Proton acceptor" evidence="1">
    <location>
        <position position="31"/>
    </location>
</feature>
<proteinExistence type="predicted"/>
<evidence type="ECO:0000259" key="2">
    <source>
        <dbReference type="PROSITE" id="PS51707"/>
    </source>
</evidence>
<evidence type="ECO:0000256" key="1">
    <source>
        <dbReference type="PIRSR" id="PIRSR016487-1"/>
    </source>
</evidence>
<organism evidence="3 4">
    <name type="scientific">Mucilaginibacter segetis</name>
    <dbReference type="NCBI Taxonomy" id="2793071"/>
    <lineage>
        <taxon>Bacteria</taxon>
        <taxon>Pseudomonadati</taxon>
        <taxon>Bacteroidota</taxon>
        <taxon>Sphingobacteriia</taxon>
        <taxon>Sphingobacteriales</taxon>
        <taxon>Sphingobacteriaceae</taxon>
        <taxon>Mucilaginibacter</taxon>
    </lineage>
</organism>
<dbReference type="PANTHER" id="PTHR40114">
    <property type="entry name" value="SLR0698 PROTEIN"/>
    <property type="match status" value="1"/>
</dbReference>
<dbReference type="Proteomes" id="UP000613193">
    <property type="component" value="Unassembled WGS sequence"/>
</dbReference>
<accession>A0A934UPK0</accession>
<dbReference type="SMART" id="SM01118">
    <property type="entry name" value="CYTH"/>
    <property type="match status" value="1"/>
</dbReference>
<dbReference type="Gene3D" id="2.40.320.10">
    <property type="entry name" value="Hypothetical Protein Pfu-838710-001"/>
    <property type="match status" value="1"/>
</dbReference>
<dbReference type="SUPFAM" id="SSF55154">
    <property type="entry name" value="CYTH-like phosphatases"/>
    <property type="match status" value="1"/>
</dbReference>
<sequence length="157" mass="18297">MATEIERKFLVDHKKWDLFKKPPGELYKQGYLLNDEKCTIRIRLTESSGFITLKGGTTGISRSEFEYAVPLQDANQILDELALSSVEKIRYPVNYKGKLWEVDVFKGENKGLIVAEIELQDENEYFELPEWVTKEVSNDMRFTNASLSVSPYKYWEK</sequence>
<dbReference type="PANTHER" id="PTHR40114:SF1">
    <property type="entry name" value="SLR0698 PROTEIN"/>
    <property type="match status" value="1"/>
</dbReference>
<name>A0A934UPK0_9SPHI</name>
<reference evidence="3" key="1">
    <citation type="submission" date="2020-12" db="EMBL/GenBank/DDBJ databases">
        <title>Bacterial novel species Mucilaginibacter sp. SD-g isolated from soil.</title>
        <authorList>
            <person name="Jung H.-Y."/>
        </authorList>
    </citation>
    <scope>NUCLEOTIDE SEQUENCE</scope>
    <source>
        <strain evidence="3">SD-g</strain>
    </source>
</reference>
<gene>
    <name evidence="3" type="ORF">I5M19_16745</name>
</gene>
<dbReference type="AlphaFoldDB" id="A0A934UPK0"/>
<dbReference type="InterPro" id="IPR023577">
    <property type="entry name" value="CYTH_domain"/>
</dbReference>